<sequence length="535" mass="63026">MKKYQIFSLSFLLLFCLCSCGTLEEEAKKIFKETYGMNEYEADTGAAQVILKDKARKDSNGKMIIEIDENGNSGYAINYEAFSVEEKLKQINDLLETTNTLLDPRQTNPSSEIGKYLKNHPEIKKRIEYQKTILEENASRYTRICQYIAWCKMIGINVEQMENFKKWKNDNVVLYPGTDLEKETNFIPEYVKRALENKRAKTLEEAIIEKTWMEEVDNPDYPDKDKIHKKIWETKKVKLIITITDIDSDKKGDYLHIFRLDPDGKAEKYPIISIYHKIDSDNMSILSIDLDRPGDPSFGIPDEFSVVYISSIEDFQKNQQETLKKAINGRKEEKKFTYNEQKMKAYFAQPGKIEIAQEEVNEKGWDKPIDYQHGDFEIFVKYKKREHAKDESIAQNHDHDKKNNLQVEYMALRYHKKDNKYGDIKGRVVEFYRLNEEYQKLSFDNIVINGKVLELFIVNEASRRMIFEYLIEKKSFRIDYDEGEKRISIIDKNNDGILETRKMQTKPHSVEINYDVKQKEESSNYSRYGGMDKTH</sequence>
<keyword evidence="1" id="KW-0732">Signal</keyword>
<evidence type="ECO:0000313" key="3">
    <source>
        <dbReference type="Proteomes" id="UP000177579"/>
    </source>
</evidence>
<reference evidence="2 3" key="1">
    <citation type="journal article" date="2016" name="Nat. Commun.">
        <title>Thousands of microbial genomes shed light on interconnected biogeochemical processes in an aquifer system.</title>
        <authorList>
            <person name="Anantharaman K."/>
            <person name="Brown C.T."/>
            <person name="Hug L.A."/>
            <person name="Sharon I."/>
            <person name="Castelle C.J."/>
            <person name="Probst A.J."/>
            <person name="Thomas B.C."/>
            <person name="Singh A."/>
            <person name="Wilkins M.J."/>
            <person name="Karaoz U."/>
            <person name="Brodie E.L."/>
            <person name="Williams K.H."/>
            <person name="Hubbard S.S."/>
            <person name="Banfield J.F."/>
        </authorList>
    </citation>
    <scope>NUCLEOTIDE SEQUENCE [LARGE SCALE GENOMIC DNA]</scope>
</reference>
<organism evidence="2 3">
    <name type="scientific">Candidatus Falkowbacteria bacterium RIFOXYD2_FULL_34_120</name>
    <dbReference type="NCBI Taxonomy" id="1798007"/>
    <lineage>
        <taxon>Bacteria</taxon>
        <taxon>Candidatus Falkowiibacteriota</taxon>
    </lineage>
</organism>
<feature type="chain" id="PRO_5009521443" description="Lipoprotein" evidence="1">
    <location>
        <begin position="25"/>
        <end position="535"/>
    </location>
</feature>
<protein>
    <recommendedName>
        <fullName evidence="4">Lipoprotein</fullName>
    </recommendedName>
</protein>
<accession>A0A1F5TS86</accession>
<gene>
    <name evidence="2" type="ORF">A2531_05410</name>
</gene>
<comment type="caution">
    <text evidence="2">The sequence shown here is derived from an EMBL/GenBank/DDBJ whole genome shotgun (WGS) entry which is preliminary data.</text>
</comment>
<evidence type="ECO:0000256" key="1">
    <source>
        <dbReference type="SAM" id="SignalP"/>
    </source>
</evidence>
<dbReference type="EMBL" id="MFGO01000004">
    <property type="protein sequence ID" value="OGF41836.1"/>
    <property type="molecule type" value="Genomic_DNA"/>
</dbReference>
<feature type="signal peptide" evidence="1">
    <location>
        <begin position="1"/>
        <end position="24"/>
    </location>
</feature>
<name>A0A1F5TS86_9BACT</name>
<evidence type="ECO:0000313" key="2">
    <source>
        <dbReference type="EMBL" id="OGF41836.1"/>
    </source>
</evidence>
<proteinExistence type="predicted"/>
<dbReference type="AlphaFoldDB" id="A0A1F5TS86"/>
<dbReference type="Proteomes" id="UP000177579">
    <property type="component" value="Unassembled WGS sequence"/>
</dbReference>
<evidence type="ECO:0008006" key="4">
    <source>
        <dbReference type="Google" id="ProtNLM"/>
    </source>
</evidence>